<keyword evidence="2" id="KW-1185">Reference proteome</keyword>
<accession>A0A099FHC9</accession>
<dbReference type="EMBL" id="JRKS01000001">
    <property type="protein sequence ID" value="KGJ09588.1"/>
    <property type="molecule type" value="Genomic_DNA"/>
</dbReference>
<dbReference type="Proteomes" id="UP000029917">
    <property type="component" value="Unassembled WGS sequence"/>
</dbReference>
<name>A0A099FHC9_9RHOB</name>
<dbReference type="OrthoDB" id="8611097at2"/>
<organism evidence="1 2">
    <name type="scientific">Paracoccus sphaerophysae</name>
    <dbReference type="NCBI Taxonomy" id="690417"/>
    <lineage>
        <taxon>Bacteria</taxon>
        <taxon>Pseudomonadati</taxon>
        <taxon>Pseudomonadota</taxon>
        <taxon>Alphaproteobacteria</taxon>
        <taxon>Rhodobacterales</taxon>
        <taxon>Paracoccaceae</taxon>
        <taxon>Paracoccus</taxon>
    </lineage>
</organism>
<dbReference type="STRING" id="690417.IC63_00025"/>
<evidence type="ECO:0008006" key="3">
    <source>
        <dbReference type="Google" id="ProtNLM"/>
    </source>
</evidence>
<reference evidence="1 2" key="2">
    <citation type="submission" date="2014-10" db="EMBL/GenBank/DDBJ databases">
        <title>Paracoccus sanguinis sp. nov., isolated from clinical specimens of New York State patients.</title>
        <authorList>
            <person name="Mingle L.A."/>
            <person name="Cole J.A."/>
            <person name="Lapierre P."/>
            <person name="Musser K.A."/>
        </authorList>
    </citation>
    <scope>NUCLEOTIDE SEQUENCE [LARGE SCALE GENOMIC DNA]</scope>
    <source>
        <strain evidence="1 2">HAMBI 3106</strain>
    </source>
</reference>
<protein>
    <recommendedName>
        <fullName evidence="3">XRE family transcriptional regulator</fullName>
    </recommendedName>
</protein>
<dbReference type="AlphaFoldDB" id="A0A099FHC9"/>
<evidence type="ECO:0000313" key="1">
    <source>
        <dbReference type="EMBL" id="KGJ09588.1"/>
    </source>
</evidence>
<dbReference type="RefSeq" id="WP_036715782.1">
    <property type="nucleotide sequence ID" value="NZ_JRKS01000001.1"/>
</dbReference>
<sequence length="107" mass="11822">MKMRVKMGTVLPKMGTVVHLDEIPSDYRAAMAVALHAELGSTHRAIKSAMRWTGASERTVKYWFAGERGPSGDHLVSLARHSDVVLIALLALAGRLIVEEAEDQQRR</sequence>
<comment type="caution">
    <text evidence="1">The sequence shown here is derived from an EMBL/GenBank/DDBJ whole genome shotgun (WGS) entry which is preliminary data.</text>
</comment>
<evidence type="ECO:0000313" key="2">
    <source>
        <dbReference type="Proteomes" id="UP000029917"/>
    </source>
</evidence>
<proteinExistence type="predicted"/>
<reference evidence="1 2" key="1">
    <citation type="submission" date="2014-09" db="EMBL/GenBank/DDBJ databases">
        <authorList>
            <person name="McGinnis J.M."/>
            <person name="Wolfgang W.J."/>
        </authorList>
    </citation>
    <scope>NUCLEOTIDE SEQUENCE [LARGE SCALE GENOMIC DNA]</scope>
    <source>
        <strain evidence="1 2">HAMBI 3106</strain>
    </source>
</reference>
<gene>
    <name evidence="1" type="ORF">IC63_00025</name>
</gene>